<sequence>MENTYDLIVIGAGPGGYSAAVRGAQLGLRTAIVERENLGGICLNWGCIPTKALLKSAEVYTYLNHAADYALAEVSVPVPDLPAIVQRSREVAAQMSRGVEFLMKKNKIDVFFATARVLPGHRVEIVPTDGGASRELSAPHILIATGARSRQLPGLPQDGERIIGYRQALTLQQLPETMLVVGSGAIGSELAYFYNALGTKVTVVEYLPRILPLEDAEVSREAERIFRKRGIKSMTGTQVLEARPTAEGTVQVTVQNAKGSQELSADVVLSAAGIQANIEDLGLEQVGIEVSRGKIVVDRFYRTSVPGYYAIGDVVPGPALAHVAAAEAVVAAEAIGGLTPEPVDYGNIPGATYITPQVASVGLTEEKALQEGYTLRVGKFPFTASGKARAAGRAEGFVKVIFDQKTDRLLGTHIIGENATEMIAEAVVARKGGLTAMQLLRAVHPHPTMSEGFYEAVAAAYGEAINL</sequence>
<evidence type="ECO:0000256" key="11">
    <source>
        <dbReference type="ARBA" id="ARBA00023284"/>
    </source>
</evidence>
<comment type="subcellular location">
    <subcellularLocation>
        <location evidence="1">Cytoplasm</location>
    </subcellularLocation>
</comment>
<evidence type="ECO:0000256" key="14">
    <source>
        <dbReference type="PIRSR" id="PIRSR000350-3"/>
    </source>
</evidence>
<protein>
    <recommendedName>
        <fullName evidence="4 16">Dihydrolipoyl dehydrogenase</fullName>
        <ecNumber evidence="3 16">1.8.1.4</ecNumber>
    </recommendedName>
</protein>
<dbReference type="Gene3D" id="3.50.50.60">
    <property type="entry name" value="FAD/NAD(P)-binding domain"/>
    <property type="match status" value="2"/>
</dbReference>
<dbReference type="NCBIfam" id="TIGR01350">
    <property type="entry name" value="lipoamide_DH"/>
    <property type="match status" value="1"/>
</dbReference>
<keyword evidence="7 14" id="KW-0274">FAD</keyword>
<keyword evidence="6 16" id="KW-0285">Flavoprotein</keyword>
<feature type="active site" description="Proton acceptor" evidence="13">
    <location>
        <position position="446"/>
    </location>
</feature>
<evidence type="ECO:0000256" key="5">
    <source>
        <dbReference type="ARBA" id="ARBA00022490"/>
    </source>
</evidence>
<reference evidence="19" key="2">
    <citation type="journal article" date="2021" name="PeerJ">
        <title>Extensive microbial diversity within the chicken gut microbiome revealed by metagenomics and culture.</title>
        <authorList>
            <person name="Gilroy R."/>
            <person name="Ravi A."/>
            <person name="Getino M."/>
            <person name="Pursley I."/>
            <person name="Horton D.L."/>
            <person name="Alikhan N.F."/>
            <person name="Baker D."/>
            <person name="Gharbi K."/>
            <person name="Hall N."/>
            <person name="Watson M."/>
            <person name="Adriaenssens E.M."/>
            <person name="Foster-Nyarko E."/>
            <person name="Jarju S."/>
            <person name="Secka A."/>
            <person name="Antonio M."/>
            <person name="Oren A."/>
            <person name="Chaudhuri R.R."/>
            <person name="La Ragione R."/>
            <person name="Hildebrand F."/>
            <person name="Pallen M.J."/>
        </authorList>
    </citation>
    <scope>NUCLEOTIDE SEQUENCE</scope>
    <source>
        <strain evidence="19">1383</strain>
    </source>
</reference>
<dbReference type="AlphaFoldDB" id="A0A9D1H8K1"/>
<dbReference type="InterPro" id="IPR012999">
    <property type="entry name" value="Pyr_OxRdtase_I_AS"/>
</dbReference>
<evidence type="ECO:0000256" key="9">
    <source>
        <dbReference type="ARBA" id="ARBA00023027"/>
    </source>
</evidence>
<evidence type="ECO:0000256" key="15">
    <source>
        <dbReference type="PIRSR" id="PIRSR000350-4"/>
    </source>
</evidence>
<dbReference type="InterPro" id="IPR050151">
    <property type="entry name" value="Class-I_Pyr_Nuc-Dis_Oxidored"/>
</dbReference>
<evidence type="ECO:0000259" key="18">
    <source>
        <dbReference type="Pfam" id="PF07992"/>
    </source>
</evidence>
<evidence type="ECO:0000256" key="7">
    <source>
        <dbReference type="ARBA" id="ARBA00022827"/>
    </source>
</evidence>
<dbReference type="Proteomes" id="UP000824161">
    <property type="component" value="Unassembled WGS sequence"/>
</dbReference>
<dbReference type="FunFam" id="3.30.390.30:FF:000001">
    <property type="entry name" value="Dihydrolipoyl dehydrogenase"/>
    <property type="match status" value="1"/>
</dbReference>
<dbReference type="InterPro" id="IPR023753">
    <property type="entry name" value="FAD/NAD-binding_dom"/>
</dbReference>
<dbReference type="PANTHER" id="PTHR22912:SF217">
    <property type="entry name" value="DIHYDROLIPOYL DEHYDROGENASE"/>
    <property type="match status" value="1"/>
</dbReference>
<evidence type="ECO:0000256" key="6">
    <source>
        <dbReference type="ARBA" id="ARBA00022630"/>
    </source>
</evidence>
<keyword evidence="5" id="KW-0963">Cytoplasm</keyword>
<keyword evidence="11 16" id="KW-0676">Redox-active center</keyword>
<dbReference type="SUPFAM" id="SSF51905">
    <property type="entry name" value="FAD/NAD(P)-binding domain"/>
    <property type="match status" value="1"/>
</dbReference>
<dbReference type="PIRSF" id="PIRSF000350">
    <property type="entry name" value="Mercury_reductase_MerA"/>
    <property type="match status" value="1"/>
</dbReference>
<dbReference type="PRINTS" id="PR00368">
    <property type="entry name" value="FADPNR"/>
</dbReference>
<dbReference type="Gene3D" id="3.30.390.30">
    <property type="match status" value="1"/>
</dbReference>
<feature type="binding site" evidence="14">
    <location>
        <begin position="182"/>
        <end position="189"/>
    </location>
    <ligand>
        <name>NAD(+)</name>
        <dbReference type="ChEBI" id="CHEBI:57540"/>
    </ligand>
</feature>
<accession>A0A9D1H8K1</accession>
<keyword evidence="9 14" id="KW-0520">NAD</keyword>
<evidence type="ECO:0000313" key="20">
    <source>
        <dbReference type="Proteomes" id="UP000824161"/>
    </source>
</evidence>
<dbReference type="GO" id="GO:0006103">
    <property type="term" value="P:2-oxoglutarate metabolic process"/>
    <property type="evidence" value="ECO:0007669"/>
    <property type="project" value="TreeGrafter"/>
</dbReference>
<comment type="similarity">
    <text evidence="2 16">Belongs to the class-I pyridine nucleotide-disulfide oxidoreductase family.</text>
</comment>
<dbReference type="SUPFAM" id="SSF55424">
    <property type="entry name" value="FAD/NAD-linked reductases, dimerisation (C-terminal) domain"/>
    <property type="match status" value="1"/>
</dbReference>
<dbReference type="InterPro" id="IPR006258">
    <property type="entry name" value="Lipoamide_DH"/>
</dbReference>
<evidence type="ECO:0000259" key="17">
    <source>
        <dbReference type="Pfam" id="PF02852"/>
    </source>
</evidence>
<evidence type="ECO:0000256" key="2">
    <source>
        <dbReference type="ARBA" id="ARBA00007532"/>
    </source>
</evidence>
<dbReference type="PANTHER" id="PTHR22912">
    <property type="entry name" value="DISULFIDE OXIDOREDUCTASE"/>
    <property type="match status" value="1"/>
</dbReference>
<feature type="binding site" evidence="14">
    <location>
        <position position="313"/>
    </location>
    <ligand>
        <name>FAD</name>
        <dbReference type="ChEBI" id="CHEBI:57692"/>
    </ligand>
</feature>
<feature type="domain" description="Pyridine nucleotide-disulphide oxidoreductase dimerisation" evidence="17">
    <location>
        <begin position="348"/>
        <end position="456"/>
    </location>
</feature>
<name>A0A9D1H8K1_9FLAO</name>
<feature type="domain" description="FAD/NAD(P)-binding" evidence="18">
    <location>
        <begin position="5"/>
        <end position="328"/>
    </location>
</feature>
<dbReference type="Pfam" id="PF02852">
    <property type="entry name" value="Pyr_redox_dim"/>
    <property type="match status" value="1"/>
</dbReference>
<dbReference type="GO" id="GO:0004148">
    <property type="term" value="F:dihydrolipoyl dehydrogenase (NADH) activity"/>
    <property type="evidence" value="ECO:0007669"/>
    <property type="project" value="UniProtKB-EC"/>
</dbReference>
<evidence type="ECO:0000256" key="1">
    <source>
        <dbReference type="ARBA" id="ARBA00004496"/>
    </source>
</evidence>
<dbReference type="InterPro" id="IPR016156">
    <property type="entry name" value="FAD/NAD-linked_Rdtase_dimer_sf"/>
</dbReference>
<gene>
    <name evidence="19" type="primary">lpdA</name>
    <name evidence="19" type="ORF">IAC44_02215</name>
</gene>
<keyword evidence="8 16" id="KW-0560">Oxidoreductase</keyword>
<organism evidence="19 20">
    <name type="scientific">Candidatus Merdimorpha stercoravium</name>
    <dbReference type="NCBI Taxonomy" id="2840863"/>
    <lineage>
        <taxon>Bacteria</taxon>
        <taxon>Pseudomonadati</taxon>
        <taxon>Bacteroidota</taxon>
        <taxon>Flavobacteriia</taxon>
        <taxon>Flavobacteriales</taxon>
        <taxon>Candidatus Merdimorpha</taxon>
    </lineage>
</organism>
<evidence type="ECO:0000256" key="12">
    <source>
        <dbReference type="ARBA" id="ARBA00049187"/>
    </source>
</evidence>
<feature type="binding site" evidence="14">
    <location>
        <position position="205"/>
    </location>
    <ligand>
        <name>NAD(+)</name>
        <dbReference type="ChEBI" id="CHEBI:57540"/>
    </ligand>
</feature>
<evidence type="ECO:0000256" key="8">
    <source>
        <dbReference type="ARBA" id="ARBA00023002"/>
    </source>
</evidence>
<reference evidence="19" key="1">
    <citation type="submission" date="2020-10" db="EMBL/GenBank/DDBJ databases">
        <authorList>
            <person name="Gilroy R."/>
        </authorList>
    </citation>
    <scope>NUCLEOTIDE SEQUENCE</scope>
    <source>
        <strain evidence="19">1383</strain>
    </source>
</reference>
<dbReference type="PROSITE" id="PS00076">
    <property type="entry name" value="PYRIDINE_REDOX_1"/>
    <property type="match status" value="1"/>
</dbReference>
<dbReference type="Pfam" id="PF07992">
    <property type="entry name" value="Pyr_redox_2"/>
    <property type="match status" value="1"/>
</dbReference>
<dbReference type="GO" id="GO:0050660">
    <property type="term" value="F:flavin adenine dinucleotide binding"/>
    <property type="evidence" value="ECO:0007669"/>
    <property type="project" value="InterPro"/>
</dbReference>
<comment type="caution">
    <text evidence="19">The sequence shown here is derived from an EMBL/GenBank/DDBJ whole genome shotgun (WGS) entry which is preliminary data.</text>
</comment>
<evidence type="ECO:0000256" key="16">
    <source>
        <dbReference type="RuleBase" id="RU003692"/>
    </source>
</evidence>
<feature type="disulfide bond" description="Redox-active" evidence="15">
    <location>
        <begin position="42"/>
        <end position="47"/>
    </location>
</feature>
<dbReference type="PRINTS" id="PR00411">
    <property type="entry name" value="PNDRDTASEI"/>
</dbReference>
<dbReference type="GO" id="GO:0005737">
    <property type="term" value="C:cytoplasm"/>
    <property type="evidence" value="ECO:0007669"/>
    <property type="project" value="UniProtKB-SubCell"/>
</dbReference>
<keyword evidence="14" id="KW-0547">Nucleotide-binding</keyword>
<evidence type="ECO:0000256" key="10">
    <source>
        <dbReference type="ARBA" id="ARBA00023157"/>
    </source>
</evidence>
<dbReference type="InterPro" id="IPR001100">
    <property type="entry name" value="Pyr_nuc-diS_OxRdtase"/>
</dbReference>
<feature type="binding site" evidence="14">
    <location>
        <position position="273"/>
    </location>
    <ligand>
        <name>NAD(+)</name>
        <dbReference type="ChEBI" id="CHEBI:57540"/>
    </ligand>
</feature>
<evidence type="ECO:0000256" key="4">
    <source>
        <dbReference type="ARBA" id="ARBA00016961"/>
    </source>
</evidence>
<comment type="miscellaneous">
    <text evidence="16">The active site is a redox-active disulfide bond.</text>
</comment>
<proteinExistence type="inferred from homology"/>
<evidence type="ECO:0000256" key="13">
    <source>
        <dbReference type="PIRSR" id="PIRSR000350-2"/>
    </source>
</evidence>
<dbReference type="InterPro" id="IPR004099">
    <property type="entry name" value="Pyr_nucl-diS_OxRdtase_dimer"/>
</dbReference>
<evidence type="ECO:0000313" key="19">
    <source>
        <dbReference type="EMBL" id="HIT97633.1"/>
    </source>
</evidence>
<comment type="cofactor">
    <cofactor evidence="14 16">
        <name>FAD</name>
        <dbReference type="ChEBI" id="CHEBI:57692"/>
    </cofactor>
    <text evidence="14 16">Binds 1 FAD per subunit.</text>
</comment>
<comment type="catalytic activity">
    <reaction evidence="12 16">
        <text>N(6)-[(R)-dihydrolipoyl]-L-lysyl-[protein] + NAD(+) = N(6)-[(R)-lipoyl]-L-lysyl-[protein] + NADH + H(+)</text>
        <dbReference type="Rhea" id="RHEA:15045"/>
        <dbReference type="Rhea" id="RHEA-COMP:10474"/>
        <dbReference type="Rhea" id="RHEA-COMP:10475"/>
        <dbReference type="ChEBI" id="CHEBI:15378"/>
        <dbReference type="ChEBI" id="CHEBI:57540"/>
        <dbReference type="ChEBI" id="CHEBI:57945"/>
        <dbReference type="ChEBI" id="CHEBI:83099"/>
        <dbReference type="ChEBI" id="CHEBI:83100"/>
        <dbReference type="EC" id="1.8.1.4"/>
    </reaction>
</comment>
<feature type="binding site" evidence="14">
    <location>
        <position position="51"/>
    </location>
    <ligand>
        <name>FAD</name>
        <dbReference type="ChEBI" id="CHEBI:57692"/>
    </ligand>
</feature>
<dbReference type="EMBL" id="DVLY01000051">
    <property type="protein sequence ID" value="HIT97633.1"/>
    <property type="molecule type" value="Genomic_DNA"/>
</dbReference>
<dbReference type="InterPro" id="IPR036188">
    <property type="entry name" value="FAD/NAD-bd_sf"/>
</dbReference>
<dbReference type="EC" id="1.8.1.4" evidence="3 16"/>
<keyword evidence="10" id="KW-1015">Disulfide bond</keyword>
<evidence type="ECO:0000256" key="3">
    <source>
        <dbReference type="ARBA" id="ARBA00012608"/>
    </source>
</evidence>